<evidence type="ECO:0000313" key="6">
    <source>
        <dbReference type="Proteomes" id="UP001293254"/>
    </source>
</evidence>
<dbReference type="Pfam" id="PF13947">
    <property type="entry name" value="GUB_WAK_bind"/>
    <property type="match status" value="1"/>
</dbReference>
<evidence type="ECO:0000259" key="4">
    <source>
        <dbReference type="Pfam" id="PF13947"/>
    </source>
</evidence>
<feature type="domain" description="Wall-associated receptor kinase galacturonan-binding" evidence="4">
    <location>
        <begin position="47"/>
        <end position="106"/>
    </location>
</feature>
<comment type="subcellular location">
    <subcellularLocation>
        <location evidence="1">Membrane</location>
        <topology evidence="1">Single-pass membrane protein</topology>
    </subcellularLocation>
</comment>
<evidence type="ECO:0000313" key="5">
    <source>
        <dbReference type="EMBL" id="KAK4432263.1"/>
    </source>
</evidence>
<reference evidence="5" key="1">
    <citation type="submission" date="2020-06" db="EMBL/GenBank/DDBJ databases">
        <authorList>
            <person name="Li T."/>
            <person name="Hu X."/>
            <person name="Zhang T."/>
            <person name="Song X."/>
            <person name="Zhang H."/>
            <person name="Dai N."/>
            <person name="Sheng W."/>
            <person name="Hou X."/>
            <person name="Wei L."/>
        </authorList>
    </citation>
    <scope>NUCLEOTIDE SEQUENCE</scope>
    <source>
        <strain evidence="5">3651</strain>
        <tissue evidence="5">Leaf</tissue>
    </source>
</reference>
<keyword evidence="6" id="KW-1185">Reference proteome</keyword>
<proteinExistence type="predicted"/>
<dbReference type="AlphaFoldDB" id="A0AAE1YLS1"/>
<dbReference type="EMBL" id="JACGWO010000003">
    <property type="protein sequence ID" value="KAK4432263.1"/>
    <property type="molecule type" value="Genomic_DNA"/>
</dbReference>
<reference evidence="5" key="2">
    <citation type="journal article" date="2024" name="Plant">
        <title>Genomic evolution and insights into agronomic trait innovations of Sesamum species.</title>
        <authorList>
            <person name="Miao H."/>
            <person name="Wang L."/>
            <person name="Qu L."/>
            <person name="Liu H."/>
            <person name="Sun Y."/>
            <person name="Le M."/>
            <person name="Wang Q."/>
            <person name="Wei S."/>
            <person name="Zheng Y."/>
            <person name="Lin W."/>
            <person name="Duan Y."/>
            <person name="Cao H."/>
            <person name="Xiong S."/>
            <person name="Wang X."/>
            <person name="Wei L."/>
            <person name="Li C."/>
            <person name="Ma Q."/>
            <person name="Ju M."/>
            <person name="Zhao R."/>
            <person name="Li G."/>
            <person name="Mu C."/>
            <person name="Tian Q."/>
            <person name="Mei H."/>
            <person name="Zhang T."/>
            <person name="Gao T."/>
            <person name="Zhang H."/>
        </authorList>
    </citation>
    <scope>NUCLEOTIDE SEQUENCE</scope>
    <source>
        <strain evidence="5">3651</strain>
    </source>
</reference>
<evidence type="ECO:0000256" key="3">
    <source>
        <dbReference type="SAM" id="SignalP"/>
    </source>
</evidence>
<dbReference type="GO" id="GO:0016020">
    <property type="term" value="C:membrane"/>
    <property type="evidence" value="ECO:0007669"/>
    <property type="project" value="UniProtKB-SubCell"/>
</dbReference>
<gene>
    <name evidence="5" type="ORF">Salat_0988400</name>
</gene>
<dbReference type="InterPro" id="IPR025287">
    <property type="entry name" value="WAK_GUB"/>
</dbReference>
<protein>
    <submittedName>
        <fullName evidence="5">Wall-associated receptor kinase-like 2</fullName>
    </submittedName>
</protein>
<dbReference type="PANTHER" id="PTHR33491">
    <property type="entry name" value="OSJNBA0016N04.9 PROTEIN"/>
    <property type="match status" value="1"/>
</dbReference>
<name>A0AAE1YLS1_9LAMI</name>
<dbReference type="GO" id="GO:0030247">
    <property type="term" value="F:polysaccharide binding"/>
    <property type="evidence" value="ECO:0007669"/>
    <property type="project" value="InterPro"/>
</dbReference>
<organism evidence="5 6">
    <name type="scientific">Sesamum alatum</name>
    <dbReference type="NCBI Taxonomy" id="300844"/>
    <lineage>
        <taxon>Eukaryota</taxon>
        <taxon>Viridiplantae</taxon>
        <taxon>Streptophyta</taxon>
        <taxon>Embryophyta</taxon>
        <taxon>Tracheophyta</taxon>
        <taxon>Spermatophyta</taxon>
        <taxon>Magnoliopsida</taxon>
        <taxon>eudicotyledons</taxon>
        <taxon>Gunneridae</taxon>
        <taxon>Pentapetalae</taxon>
        <taxon>asterids</taxon>
        <taxon>lamiids</taxon>
        <taxon>Lamiales</taxon>
        <taxon>Pedaliaceae</taxon>
        <taxon>Sesamum</taxon>
    </lineage>
</organism>
<comment type="caution">
    <text evidence="5">The sequence shown here is derived from an EMBL/GenBank/DDBJ whole genome shotgun (WGS) entry which is preliminary data.</text>
</comment>
<dbReference type="GO" id="GO:0016301">
    <property type="term" value="F:kinase activity"/>
    <property type="evidence" value="ECO:0007669"/>
    <property type="project" value="UniProtKB-KW"/>
</dbReference>
<evidence type="ECO:0000256" key="2">
    <source>
        <dbReference type="ARBA" id="ARBA00022729"/>
    </source>
</evidence>
<evidence type="ECO:0000256" key="1">
    <source>
        <dbReference type="ARBA" id="ARBA00004167"/>
    </source>
</evidence>
<sequence>MLTNVILYSLIFHFVWLQSACAASDKTNTTRPPTTITKGAMITKPGCQSKCGNLTVPYPFGIGLGSGCSIDPAFDINCNTSYNPPKAFISLGNLEVIDISDSQMRVKNWLAATCYDQQGKIESRRTSQIVLVPYFSFSDVNKLFTVGCDDFSNISGVNFYTGCIASCTTKDIILEGYCNGIGCCQIPIPKGLRRFRNSVDSFSNHSSVWPFNPCGYSFLGDLNSFTFHSSDLTDPTFIVRTIDNVPIILDWVIGSQTCASLLKSNVSACHQNSS</sequence>
<keyword evidence="5" id="KW-0418">Kinase</keyword>
<keyword evidence="5" id="KW-0808">Transferase</keyword>
<keyword evidence="5" id="KW-0675">Receptor</keyword>
<dbReference type="Proteomes" id="UP001293254">
    <property type="component" value="Unassembled WGS sequence"/>
</dbReference>
<feature type="signal peptide" evidence="3">
    <location>
        <begin position="1"/>
        <end position="22"/>
    </location>
</feature>
<feature type="chain" id="PRO_5042002450" evidence="3">
    <location>
        <begin position="23"/>
        <end position="274"/>
    </location>
</feature>
<accession>A0AAE1YLS1</accession>
<keyword evidence="2 3" id="KW-0732">Signal</keyword>